<organism evidence="1 2">
    <name type="scientific">Sphingobacterium thalpophilum</name>
    <dbReference type="NCBI Taxonomy" id="259"/>
    <lineage>
        <taxon>Bacteria</taxon>
        <taxon>Pseudomonadati</taxon>
        <taxon>Bacteroidota</taxon>
        <taxon>Sphingobacteriia</taxon>
        <taxon>Sphingobacteriales</taxon>
        <taxon>Sphingobacteriaceae</taxon>
        <taxon>Sphingobacterium</taxon>
    </lineage>
</organism>
<dbReference type="STRING" id="1123265.GCA_000686625_00745"/>
<accession>A0A4U9UW50</accession>
<name>A0A4U9UW50_9SPHI</name>
<evidence type="ECO:0000313" key="1">
    <source>
        <dbReference type="EMBL" id="VTR37463.1"/>
    </source>
</evidence>
<dbReference type="Proteomes" id="UP000308196">
    <property type="component" value="Chromosome"/>
</dbReference>
<sequence>MYSIRQVDLSDLPSLQETFHRLVRKEVSMPFLLLTQDHSVAAYAAVVIAAGDILEVAISCSMDIPEKVSTAFAEKTTAYFEQQLLHMFGTEESLKTGIRRFNTWINQNRNSKLV</sequence>
<dbReference type="RefSeq" id="WP_028071767.1">
    <property type="nucleotide sequence ID" value="NZ_CP141191.1"/>
</dbReference>
<evidence type="ECO:0000313" key="2">
    <source>
        <dbReference type="Proteomes" id="UP000308196"/>
    </source>
</evidence>
<reference evidence="1 2" key="1">
    <citation type="submission" date="2019-05" db="EMBL/GenBank/DDBJ databases">
        <authorList>
            <consortium name="Pathogen Informatics"/>
        </authorList>
    </citation>
    <scope>NUCLEOTIDE SEQUENCE [LARGE SCALE GENOMIC DNA]</scope>
    <source>
        <strain evidence="1 2">NCTC11429</strain>
    </source>
</reference>
<dbReference type="GeneID" id="78462618"/>
<proteinExistence type="predicted"/>
<protein>
    <submittedName>
        <fullName evidence="1">Uncharacterized protein</fullName>
    </submittedName>
</protein>
<dbReference type="KEGG" id="stha:NCTC11429_01876"/>
<dbReference type="EMBL" id="LR590484">
    <property type="protein sequence ID" value="VTR37463.1"/>
    <property type="molecule type" value="Genomic_DNA"/>
</dbReference>
<dbReference type="AlphaFoldDB" id="A0A4U9UW50"/>
<gene>
    <name evidence="1" type="ORF">NCTC11429_01876</name>
</gene>